<dbReference type="NCBIfam" id="TIGR00587">
    <property type="entry name" value="nfo"/>
    <property type="match status" value="1"/>
</dbReference>
<evidence type="ECO:0000256" key="2">
    <source>
        <dbReference type="ARBA" id="ARBA00005340"/>
    </source>
</evidence>
<evidence type="ECO:0000256" key="9">
    <source>
        <dbReference type="SAM" id="MobiDB-lite"/>
    </source>
</evidence>
<dbReference type="NCBIfam" id="NF002199">
    <property type="entry name" value="PRK01060.1-4"/>
    <property type="match status" value="1"/>
</dbReference>
<evidence type="ECO:0000256" key="6">
    <source>
        <dbReference type="ARBA" id="ARBA00022801"/>
    </source>
</evidence>
<accession>A0A6A7BRT2</accession>
<keyword evidence="11" id="KW-0540">Nuclease</keyword>
<dbReference type="InterPro" id="IPR018246">
    <property type="entry name" value="AP_endonuc_F2_Zn_BS"/>
</dbReference>
<gene>
    <name evidence="11" type="ORF">K470DRAFT_222281</name>
</gene>
<comment type="cofactor">
    <cofactor evidence="1">
        <name>Zn(2+)</name>
        <dbReference type="ChEBI" id="CHEBI:29105"/>
    </cofactor>
</comment>
<dbReference type="GO" id="GO:0008081">
    <property type="term" value="F:phosphoric diester hydrolase activity"/>
    <property type="evidence" value="ECO:0007669"/>
    <property type="project" value="TreeGrafter"/>
</dbReference>
<dbReference type="EMBL" id="MU006022">
    <property type="protein sequence ID" value="KAF2857941.1"/>
    <property type="molecule type" value="Genomic_DNA"/>
</dbReference>
<keyword evidence="11" id="KW-0255">Endonuclease</keyword>
<proteinExistence type="inferred from homology"/>
<dbReference type="OrthoDB" id="7663182at2759"/>
<evidence type="ECO:0000256" key="7">
    <source>
        <dbReference type="ARBA" id="ARBA00022833"/>
    </source>
</evidence>
<evidence type="ECO:0000256" key="8">
    <source>
        <dbReference type="ARBA" id="ARBA00023204"/>
    </source>
</evidence>
<evidence type="ECO:0000313" key="12">
    <source>
        <dbReference type="Proteomes" id="UP000799421"/>
    </source>
</evidence>
<dbReference type="InterPro" id="IPR013022">
    <property type="entry name" value="Xyl_isomerase-like_TIM-brl"/>
</dbReference>
<evidence type="ECO:0000313" key="11">
    <source>
        <dbReference type="EMBL" id="KAF2857941.1"/>
    </source>
</evidence>
<keyword evidence="12" id="KW-1185">Reference proteome</keyword>
<dbReference type="PANTHER" id="PTHR21445">
    <property type="entry name" value="ENDONUCLEASE IV ENDODEOXYRIBONUCLEASE IV"/>
    <property type="match status" value="1"/>
</dbReference>
<dbReference type="Gene3D" id="3.20.20.150">
    <property type="entry name" value="Divalent-metal-dependent TIM barrel enzymes"/>
    <property type="match status" value="1"/>
</dbReference>
<dbReference type="PANTHER" id="PTHR21445:SF0">
    <property type="entry name" value="APURINIC-APYRIMIDINIC ENDONUCLEASE"/>
    <property type="match status" value="1"/>
</dbReference>
<dbReference type="GO" id="GO:0005739">
    <property type="term" value="C:mitochondrion"/>
    <property type="evidence" value="ECO:0007669"/>
    <property type="project" value="TreeGrafter"/>
</dbReference>
<dbReference type="GO" id="GO:0005634">
    <property type="term" value="C:nucleus"/>
    <property type="evidence" value="ECO:0007669"/>
    <property type="project" value="TreeGrafter"/>
</dbReference>
<protein>
    <recommendedName>
        <fullName evidence="3">Apurinic-apyrimidinic endonuclease 1</fullName>
    </recommendedName>
</protein>
<dbReference type="PROSITE" id="PS00730">
    <property type="entry name" value="AP_NUCLEASE_F2_2"/>
    <property type="match status" value="1"/>
</dbReference>
<evidence type="ECO:0000259" key="10">
    <source>
        <dbReference type="Pfam" id="PF01261"/>
    </source>
</evidence>
<dbReference type="GO" id="GO:0006284">
    <property type="term" value="P:base-excision repair"/>
    <property type="evidence" value="ECO:0007669"/>
    <property type="project" value="TreeGrafter"/>
</dbReference>
<evidence type="ECO:0000256" key="4">
    <source>
        <dbReference type="ARBA" id="ARBA00022723"/>
    </source>
</evidence>
<dbReference type="InterPro" id="IPR036237">
    <property type="entry name" value="Xyl_isomerase-like_sf"/>
</dbReference>
<sequence>MPARPTGPLKFGAHTSAAGGVHEAPIRAASIGANAFALFLTNQRQWARSTLSEEVITQFRARCAEQKYPSSLMVPHGSYLVNLAHTDPVRAEQAYAAHLDDLKRCAALGIGLYNFHPGSNQCGDRAKAVAQLAAQINRAHDATPGSTVVTLLENMAGHGNTLGGTFEELREMIDLVKDKSRIGVCLDTCHTFAAGYDLRSPTSYKQTMELFDSIIGMKFLRALHVNDSKAPLGSKRDLHANIGTGFLGLRAFHSLVNDQRMEGIPLILETPIEVTDENGVKQTNEKGKPVEDKNIWKEEIVMLDSLRGMDVESEHFKEMETKLERKGEAERKRIMGQVDKKGKPKKTKGKAVESNSDSESG</sequence>
<dbReference type="SUPFAM" id="SSF51658">
    <property type="entry name" value="Xylose isomerase-like"/>
    <property type="match status" value="1"/>
</dbReference>
<dbReference type="GO" id="GO:0003677">
    <property type="term" value="F:DNA binding"/>
    <property type="evidence" value="ECO:0007669"/>
    <property type="project" value="InterPro"/>
</dbReference>
<evidence type="ECO:0000256" key="5">
    <source>
        <dbReference type="ARBA" id="ARBA00022763"/>
    </source>
</evidence>
<keyword evidence="7" id="KW-0862">Zinc</keyword>
<dbReference type="Proteomes" id="UP000799421">
    <property type="component" value="Unassembled WGS sequence"/>
</dbReference>
<dbReference type="PROSITE" id="PS51432">
    <property type="entry name" value="AP_NUCLEASE_F2_4"/>
    <property type="match status" value="1"/>
</dbReference>
<feature type="domain" description="Xylose isomerase-like TIM barrel" evidence="10">
    <location>
        <begin position="27"/>
        <end position="281"/>
    </location>
</feature>
<evidence type="ECO:0000256" key="1">
    <source>
        <dbReference type="ARBA" id="ARBA00001947"/>
    </source>
</evidence>
<dbReference type="GO" id="GO:0003906">
    <property type="term" value="F:DNA-(apurinic or apyrimidinic site) endonuclease activity"/>
    <property type="evidence" value="ECO:0007669"/>
    <property type="project" value="TreeGrafter"/>
</dbReference>
<dbReference type="Pfam" id="PF01261">
    <property type="entry name" value="AP_endonuc_2"/>
    <property type="match status" value="1"/>
</dbReference>
<dbReference type="HAMAP" id="MF_00152">
    <property type="entry name" value="Nfo"/>
    <property type="match status" value="1"/>
</dbReference>
<dbReference type="SMART" id="SM00518">
    <property type="entry name" value="AP2Ec"/>
    <property type="match status" value="1"/>
</dbReference>
<feature type="region of interest" description="Disordered" evidence="9">
    <location>
        <begin position="315"/>
        <end position="361"/>
    </location>
</feature>
<keyword evidence="4" id="KW-0479">Metal-binding</keyword>
<dbReference type="FunFam" id="3.20.20.150:FF:000001">
    <property type="entry name" value="Probable endonuclease 4"/>
    <property type="match status" value="1"/>
</dbReference>
<keyword evidence="6" id="KW-0378">Hydrolase</keyword>
<dbReference type="CDD" id="cd00019">
    <property type="entry name" value="AP2Ec"/>
    <property type="match status" value="1"/>
</dbReference>
<reference evidence="11" key="1">
    <citation type="journal article" date="2020" name="Stud. Mycol.">
        <title>101 Dothideomycetes genomes: a test case for predicting lifestyles and emergence of pathogens.</title>
        <authorList>
            <person name="Haridas S."/>
            <person name="Albert R."/>
            <person name="Binder M."/>
            <person name="Bloem J."/>
            <person name="Labutti K."/>
            <person name="Salamov A."/>
            <person name="Andreopoulos B."/>
            <person name="Baker S."/>
            <person name="Barry K."/>
            <person name="Bills G."/>
            <person name="Bluhm B."/>
            <person name="Cannon C."/>
            <person name="Castanera R."/>
            <person name="Culley D."/>
            <person name="Daum C."/>
            <person name="Ezra D."/>
            <person name="Gonzalez J."/>
            <person name="Henrissat B."/>
            <person name="Kuo A."/>
            <person name="Liang C."/>
            <person name="Lipzen A."/>
            <person name="Lutzoni F."/>
            <person name="Magnuson J."/>
            <person name="Mondo S."/>
            <person name="Nolan M."/>
            <person name="Ohm R."/>
            <person name="Pangilinan J."/>
            <person name="Park H.-J."/>
            <person name="Ramirez L."/>
            <person name="Alfaro M."/>
            <person name="Sun H."/>
            <person name="Tritt A."/>
            <person name="Yoshinaga Y."/>
            <person name="Zwiers L.-H."/>
            <person name="Turgeon B."/>
            <person name="Goodwin S."/>
            <person name="Spatafora J."/>
            <person name="Crous P."/>
            <person name="Grigoriev I."/>
        </authorList>
    </citation>
    <scope>NUCLEOTIDE SEQUENCE</scope>
    <source>
        <strain evidence="11">CBS 480.64</strain>
    </source>
</reference>
<feature type="compositionally biased region" description="Basic and acidic residues" evidence="9">
    <location>
        <begin position="315"/>
        <end position="341"/>
    </location>
</feature>
<evidence type="ECO:0000256" key="3">
    <source>
        <dbReference type="ARBA" id="ARBA00021759"/>
    </source>
</evidence>
<keyword evidence="8" id="KW-0234">DNA repair</keyword>
<name>A0A6A7BRT2_9PEZI</name>
<organism evidence="11 12">
    <name type="scientific">Piedraia hortae CBS 480.64</name>
    <dbReference type="NCBI Taxonomy" id="1314780"/>
    <lineage>
        <taxon>Eukaryota</taxon>
        <taxon>Fungi</taxon>
        <taxon>Dikarya</taxon>
        <taxon>Ascomycota</taxon>
        <taxon>Pezizomycotina</taxon>
        <taxon>Dothideomycetes</taxon>
        <taxon>Dothideomycetidae</taxon>
        <taxon>Capnodiales</taxon>
        <taxon>Piedraiaceae</taxon>
        <taxon>Piedraia</taxon>
    </lineage>
</organism>
<dbReference type="InterPro" id="IPR001719">
    <property type="entry name" value="AP_endonuc_2"/>
</dbReference>
<comment type="similarity">
    <text evidence="2">Belongs to the AP endonuclease 2 family.</text>
</comment>
<keyword evidence="5" id="KW-0227">DNA damage</keyword>
<dbReference type="PROSITE" id="PS00731">
    <property type="entry name" value="AP_NUCLEASE_F2_3"/>
    <property type="match status" value="1"/>
</dbReference>
<dbReference type="AlphaFoldDB" id="A0A6A7BRT2"/>
<dbReference type="GO" id="GO:0008270">
    <property type="term" value="F:zinc ion binding"/>
    <property type="evidence" value="ECO:0007669"/>
    <property type="project" value="InterPro"/>
</dbReference>